<protein>
    <recommendedName>
        <fullName evidence="5">Lipid-binding serum glycoprotein C-terminal domain-containing protein</fullName>
    </recommendedName>
</protein>
<dbReference type="Pfam" id="PF06585">
    <property type="entry name" value="JHBP"/>
    <property type="match status" value="1"/>
</dbReference>
<dbReference type="SUPFAM" id="SSF55394">
    <property type="entry name" value="Bactericidal permeability-increasing protein, BPI"/>
    <property type="match status" value="1"/>
</dbReference>
<feature type="region of interest" description="Disordered" evidence="1">
    <location>
        <begin position="35"/>
        <end position="55"/>
    </location>
</feature>
<dbReference type="PANTHER" id="PTHR11008">
    <property type="entry name" value="PROTEIN TAKEOUT-LIKE PROTEIN"/>
    <property type="match status" value="1"/>
</dbReference>
<dbReference type="InterPro" id="IPR038606">
    <property type="entry name" value="To_sf"/>
</dbReference>
<keyword evidence="4" id="KW-1185">Reference proteome</keyword>
<feature type="compositionally biased region" description="Low complexity" evidence="1">
    <location>
        <begin position="94"/>
        <end position="115"/>
    </location>
</feature>
<dbReference type="EMBL" id="QKKF02011224">
    <property type="protein sequence ID" value="RZF44198.1"/>
    <property type="molecule type" value="Genomic_DNA"/>
</dbReference>
<feature type="region of interest" description="Disordered" evidence="1">
    <location>
        <begin position="91"/>
        <end position="115"/>
    </location>
</feature>
<evidence type="ECO:0000313" key="4">
    <source>
        <dbReference type="Proteomes" id="UP000291343"/>
    </source>
</evidence>
<evidence type="ECO:0000313" key="3">
    <source>
        <dbReference type="EMBL" id="RZF44198.1"/>
    </source>
</evidence>
<dbReference type="OrthoDB" id="6412801at2759"/>
<sequence>MKSLSVIALLCLVHGYNVISIKADVLFDTVELSKESSPELEHEETRILDSPPNYVPDNPYPTDTEDDLQLMLADEGVESNIIDSPITSPKVTVEETSPLTSTTIESTTEQETTEQTHWTTKILVDPSTTTETISTTTIQENVESQETESTTTEYTNNPEISTIPTVSTTPEVLTTTEDTIQIAINETERRNKEIALRKVNKLSDQIRLVLQQYKKTKTVKILDVPIPDPMSVPEITTRLSSLGTINFKNMKVYGLSNFTVKHINTDLEKMQAYVMLKMDRLVSVGNYTMRTWFSRAAGPFTTIMYNVTTESAAALQRNEDGDLEASESEMDMSFEDVKLDFKNLGMMGTVFQNAMGSVASVLFNGMKPAILNEVNTKLRADVNKKLKTMATSLKLADMNPVDQAVMEGRRYVKDQGYDPYFLKNYTRDIGFLTVNVTNFYLRGLSRFYRVGEIPFSMDSGVVEAGVHVATNRLNGSCIWSVGIGNTVIRNGSLDFSTEQLQIRGLVRQSLDLEEQPKLHDLDILLGRLELKTARMDSLDYFVETAVNNLPSLLRHIIVDGLEHPIKFKVQEILDEVDVQAIVNDTLPAIDKFNI</sequence>
<organism evidence="3 4">
    <name type="scientific">Laodelphax striatellus</name>
    <name type="common">Small brown planthopper</name>
    <name type="synonym">Delphax striatella</name>
    <dbReference type="NCBI Taxonomy" id="195883"/>
    <lineage>
        <taxon>Eukaryota</taxon>
        <taxon>Metazoa</taxon>
        <taxon>Ecdysozoa</taxon>
        <taxon>Arthropoda</taxon>
        <taxon>Hexapoda</taxon>
        <taxon>Insecta</taxon>
        <taxon>Pterygota</taxon>
        <taxon>Neoptera</taxon>
        <taxon>Paraneoptera</taxon>
        <taxon>Hemiptera</taxon>
        <taxon>Auchenorrhyncha</taxon>
        <taxon>Fulgoroidea</taxon>
        <taxon>Delphacidae</taxon>
        <taxon>Criomorphinae</taxon>
        <taxon>Laodelphax</taxon>
    </lineage>
</organism>
<reference evidence="3 4" key="1">
    <citation type="journal article" date="2017" name="Gigascience">
        <title>Genome sequence of the small brown planthopper, Laodelphax striatellus.</title>
        <authorList>
            <person name="Zhu J."/>
            <person name="Jiang F."/>
            <person name="Wang X."/>
            <person name="Yang P."/>
            <person name="Bao Y."/>
            <person name="Zhao W."/>
            <person name="Wang W."/>
            <person name="Lu H."/>
            <person name="Wang Q."/>
            <person name="Cui N."/>
            <person name="Li J."/>
            <person name="Chen X."/>
            <person name="Luo L."/>
            <person name="Yu J."/>
            <person name="Kang L."/>
            <person name="Cui F."/>
        </authorList>
    </citation>
    <scope>NUCLEOTIDE SEQUENCE [LARGE SCALE GENOMIC DNA]</scope>
    <source>
        <strain evidence="3">Lst14</strain>
    </source>
</reference>
<evidence type="ECO:0000256" key="2">
    <source>
        <dbReference type="SAM" id="SignalP"/>
    </source>
</evidence>
<keyword evidence="2" id="KW-0732">Signal</keyword>
<dbReference type="SMR" id="A0A482XFZ7"/>
<dbReference type="GO" id="GO:0008289">
    <property type="term" value="F:lipid binding"/>
    <property type="evidence" value="ECO:0007669"/>
    <property type="project" value="InterPro"/>
</dbReference>
<feature type="chain" id="PRO_5019798832" description="Lipid-binding serum glycoprotein C-terminal domain-containing protein" evidence="2">
    <location>
        <begin position="16"/>
        <end position="594"/>
    </location>
</feature>
<dbReference type="Gene3D" id="3.15.10.30">
    <property type="entry name" value="Haemolymph juvenile hormone binding protein"/>
    <property type="match status" value="1"/>
</dbReference>
<evidence type="ECO:0000256" key="1">
    <source>
        <dbReference type="SAM" id="MobiDB-lite"/>
    </source>
</evidence>
<dbReference type="InterPro" id="IPR010562">
    <property type="entry name" value="Haemolymph_juvenile_hormone-bd"/>
</dbReference>
<accession>A0A482XFZ7</accession>
<name>A0A482XFZ7_LAOST</name>
<feature type="signal peptide" evidence="2">
    <location>
        <begin position="1"/>
        <end position="15"/>
    </location>
</feature>
<dbReference type="InParanoid" id="A0A482XFZ7"/>
<feature type="region of interest" description="Disordered" evidence="1">
    <location>
        <begin position="141"/>
        <end position="164"/>
    </location>
</feature>
<comment type="caution">
    <text evidence="3">The sequence shown here is derived from an EMBL/GenBank/DDBJ whole genome shotgun (WGS) entry which is preliminary data.</text>
</comment>
<evidence type="ECO:0008006" key="5">
    <source>
        <dbReference type="Google" id="ProtNLM"/>
    </source>
</evidence>
<dbReference type="SMART" id="SM00700">
    <property type="entry name" value="JHBP"/>
    <property type="match status" value="1"/>
</dbReference>
<dbReference type="PANTHER" id="PTHR11008:SF13">
    <property type="entry name" value="FI04421P"/>
    <property type="match status" value="1"/>
</dbReference>
<proteinExistence type="predicted"/>
<dbReference type="AlphaFoldDB" id="A0A482XFZ7"/>
<feature type="compositionally biased region" description="Low complexity" evidence="1">
    <location>
        <begin position="141"/>
        <end position="157"/>
    </location>
</feature>
<dbReference type="InterPro" id="IPR017943">
    <property type="entry name" value="Bactericidal_perm-incr_a/b_dom"/>
</dbReference>
<gene>
    <name evidence="3" type="ORF">LSTR_LSTR003838</name>
</gene>
<feature type="compositionally biased region" description="Basic and acidic residues" evidence="1">
    <location>
        <begin position="35"/>
        <end position="47"/>
    </location>
</feature>
<dbReference type="Proteomes" id="UP000291343">
    <property type="component" value="Unassembled WGS sequence"/>
</dbReference>